<name>A0ABT0K429_9ACTN</name>
<proteinExistence type="predicted"/>
<evidence type="ECO:0000313" key="2">
    <source>
        <dbReference type="Proteomes" id="UP001201873"/>
    </source>
</evidence>
<organism evidence="1 2">
    <name type="scientific">Frankia umida</name>
    <dbReference type="NCBI Taxonomy" id="573489"/>
    <lineage>
        <taxon>Bacteria</taxon>
        <taxon>Bacillati</taxon>
        <taxon>Actinomycetota</taxon>
        <taxon>Actinomycetes</taxon>
        <taxon>Frankiales</taxon>
        <taxon>Frankiaceae</taxon>
        <taxon>Frankia</taxon>
    </lineage>
</organism>
<comment type="caution">
    <text evidence="1">The sequence shown here is derived from an EMBL/GenBank/DDBJ whole genome shotgun (WGS) entry which is preliminary data.</text>
</comment>
<dbReference type="Pfam" id="PF08889">
    <property type="entry name" value="WbqC"/>
    <property type="match status" value="1"/>
</dbReference>
<reference evidence="1 2" key="1">
    <citation type="submission" date="2022-04" db="EMBL/GenBank/DDBJ databases">
        <title>Genome diversity in the genus Frankia.</title>
        <authorList>
            <person name="Carlos-Shanley C."/>
            <person name="Hahn D."/>
        </authorList>
    </citation>
    <scope>NUCLEOTIDE SEQUENCE [LARGE SCALE GENOMIC DNA]</scope>
    <source>
        <strain evidence="1 2">Ag45/Mut15</strain>
    </source>
</reference>
<dbReference type="Proteomes" id="UP001201873">
    <property type="component" value="Unassembled WGS sequence"/>
</dbReference>
<dbReference type="InterPro" id="IPR014985">
    <property type="entry name" value="WbqC"/>
</dbReference>
<dbReference type="EMBL" id="JALKFT010000030">
    <property type="protein sequence ID" value="MCK9878274.1"/>
    <property type="molecule type" value="Genomic_DNA"/>
</dbReference>
<evidence type="ECO:0000313" key="1">
    <source>
        <dbReference type="EMBL" id="MCK9878274.1"/>
    </source>
</evidence>
<gene>
    <name evidence="1" type="ORF">MXD59_21295</name>
</gene>
<accession>A0ABT0K429</accession>
<protein>
    <submittedName>
        <fullName evidence="1">WbqC family protein</fullName>
    </submittedName>
</protein>
<sequence length="267" mass="29441">MTSPDTANATTDNDAAAVDADTGHVLVAHQPAYLPWPGYFARLLDADRFLLLDHVQFSAGSWQQRNVILGSDGTRRLLTVPIRRPHHQPIRDVMIADDRWRARHWRIITDGYRHAPFWPQWEPHLATIYDRPWERLAALNEALLRLLLDGFGLSVKLVRSSELAPAGHRTDMLIDLCRLTGARVLRVGTGATSYLDGGCLARAEIGIEVATYSHPPYVQSRRGFLPGLSALDLLLHCGPAARSILAAGAAVSPWTSALASEVSHATR</sequence>
<dbReference type="RefSeq" id="WP_248826401.1">
    <property type="nucleotide sequence ID" value="NZ_JALKFT010000030.1"/>
</dbReference>
<keyword evidence="2" id="KW-1185">Reference proteome</keyword>